<dbReference type="Proteomes" id="UP000324222">
    <property type="component" value="Unassembled WGS sequence"/>
</dbReference>
<proteinExistence type="predicted"/>
<reference evidence="1 2" key="1">
    <citation type="submission" date="2019-05" db="EMBL/GenBank/DDBJ databases">
        <title>Another draft genome of Portunus trituberculatus and its Hox gene families provides insights of decapod evolution.</title>
        <authorList>
            <person name="Jeong J.-H."/>
            <person name="Song I."/>
            <person name="Kim S."/>
            <person name="Choi T."/>
            <person name="Kim D."/>
            <person name="Ryu S."/>
            <person name="Kim W."/>
        </authorList>
    </citation>
    <scope>NUCLEOTIDE SEQUENCE [LARGE SCALE GENOMIC DNA]</scope>
    <source>
        <tissue evidence="1">Muscle</tissue>
    </source>
</reference>
<dbReference type="EMBL" id="VSRR010009918">
    <property type="protein sequence ID" value="MPC51057.1"/>
    <property type="molecule type" value="Genomic_DNA"/>
</dbReference>
<accession>A0A5B7G0C9</accession>
<dbReference type="AlphaFoldDB" id="A0A5B7G0C9"/>
<evidence type="ECO:0000313" key="1">
    <source>
        <dbReference type="EMBL" id="MPC51057.1"/>
    </source>
</evidence>
<organism evidence="1 2">
    <name type="scientific">Portunus trituberculatus</name>
    <name type="common">Swimming crab</name>
    <name type="synonym">Neptunus trituberculatus</name>
    <dbReference type="NCBI Taxonomy" id="210409"/>
    <lineage>
        <taxon>Eukaryota</taxon>
        <taxon>Metazoa</taxon>
        <taxon>Ecdysozoa</taxon>
        <taxon>Arthropoda</taxon>
        <taxon>Crustacea</taxon>
        <taxon>Multicrustacea</taxon>
        <taxon>Malacostraca</taxon>
        <taxon>Eumalacostraca</taxon>
        <taxon>Eucarida</taxon>
        <taxon>Decapoda</taxon>
        <taxon>Pleocyemata</taxon>
        <taxon>Brachyura</taxon>
        <taxon>Eubrachyura</taxon>
        <taxon>Portunoidea</taxon>
        <taxon>Portunidae</taxon>
        <taxon>Portuninae</taxon>
        <taxon>Portunus</taxon>
    </lineage>
</organism>
<name>A0A5B7G0C9_PORTR</name>
<keyword evidence="2" id="KW-1185">Reference proteome</keyword>
<evidence type="ECO:0000313" key="2">
    <source>
        <dbReference type="Proteomes" id="UP000324222"/>
    </source>
</evidence>
<comment type="caution">
    <text evidence="1">The sequence shown here is derived from an EMBL/GenBank/DDBJ whole genome shotgun (WGS) entry which is preliminary data.</text>
</comment>
<gene>
    <name evidence="1" type="ORF">E2C01_044894</name>
</gene>
<protein>
    <submittedName>
        <fullName evidence="1">Uncharacterized protein</fullName>
    </submittedName>
</protein>
<sequence>MAVVQTIILRVQRHGVRIGIPGRVTAYNGTLSHTGLIDIQAAAAMTLAGWSPALIDYYINLSTRPIL</sequence>